<dbReference type="Gene3D" id="3.30.2310.20">
    <property type="entry name" value="RelE-like"/>
    <property type="match status" value="1"/>
</dbReference>
<dbReference type="Proteomes" id="UP001172728">
    <property type="component" value="Unassembled WGS sequence"/>
</dbReference>
<organism evidence="3 4">
    <name type="scientific">Demequina litoralis</name>
    <dbReference type="NCBI Taxonomy" id="3051660"/>
    <lineage>
        <taxon>Bacteria</taxon>
        <taxon>Bacillati</taxon>
        <taxon>Actinomycetota</taxon>
        <taxon>Actinomycetes</taxon>
        <taxon>Micrococcales</taxon>
        <taxon>Demequinaceae</taxon>
        <taxon>Demequina</taxon>
    </lineage>
</organism>
<evidence type="ECO:0000313" key="4">
    <source>
        <dbReference type="Proteomes" id="UP001172728"/>
    </source>
</evidence>
<gene>
    <name evidence="3" type="ORF">QQX09_04940</name>
</gene>
<reference evidence="3" key="1">
    <citation type="submission" date="2023-06" db="EMBL/GenBank/DDBJ databases">
        <title>Sysu t00192.</title>
        <authorList>
            <person name="Gao L."/>
            <person name="Fang B.-Z."/>
            <person name="Li W.-J."/>
        </authorList>
    </citation>
    <scope>NUCLEOTIDE SEQUENCE</scope>
    <source>
        <strain evidence="3">SYSU T00192</strain>
    </source>
</reference>
<dbReference type="InterPro" id="IPR051803">
    <property type="entry name" value="TA_system_RelE-like_toxin"/>
</dbReference>
<accession>A0ABT8G942</accession>
<protein>
    <submittedName>
        <fullName evidence="3">Type II toxin-antitoxin system RelE/ParE family toxin</fullName>
    </submittedName>
</protein>
<dbReference type="InterPro" id="IPR007712">
    <property type="entry name" value="RelE/ParE_toxin"/>
</dbReference>
<evidence type="ECO:0000313" key="3">
    <source>
        <dbReference type="EMBL" id="MDN4475204.1"/>
    </source>
</evidence>
<comment type="similarity">
    <text evidence="1">Belongs to the RelE toxin family.</text>
</comment>
<dbReference type="RefSeq" id="WP_301131654.1">
    <property type="nucleotide sequence ID" value="NZ_JAUHPW010000003.1"/>
</dbReference>
<evidence type="ECO:0000256" key="2">
    <source>
        <dbReference type="ARBA" id="ARBA00022649"/>
    </source>
</evidence>
<proteinExistence type="inferred from homology"/>
<keyword evidence="4" id="KW-1185">Reference proteome</keyword>
<dbReference type="EMBL" id="JAUHPW010000003">
    <property type="protein sequence ID" value="MDN4475204.1"/>
    <property type="molecule type" value="Genomic_DNA"/>
</dbReference>
<name>A0ABT8G942_9MICO</name>
<comment type="caution">
    <text evidence="3">The sequence shown here is derived from an EMBL/GenBank/DDBJ whole genome shotgun (WGS) entry which is preliminary data.</text>
</comment>
<keyword evidence="2" id="KW-1277">Toxin-antitoxin system</keyword>
<evidence type="ECO:0000256" key="1">
    <source>
        <dbReference type="ARBA" id="ARBA00006226"/>
    </source>
</evidence>
<dbReference type="PANTHER" id="PTHR33755">
    <property type="entry name" value="TOXIN PARE1-RELATED"/>
    <property type="match status" value="1"/>
</dbReference>
<sequence>MTIRLTELAVGDLTETRDHYRAIDEELERRFLGQLDRAMERLAMFPHGAPPVDGVPGVRRARIRDFPYGLFYRVDERGILVIRVLHTRRDTHDVG</sequence>
<dbReference type="Pfam" id="PF05016">
    <property type="entry name" value="ParE_toxin"/>
    <property type="match status" value="1"/>
</dbReference>
<dbReference type="InterPro" id="IPR035093">
    <property type="entry name" value="RelE/ParE_toxin_dom_sf"/>
</dbReference>